<feature type="domain" description="DUF5643" evidence="3">
    <location>
        <begin position="237"/>
        <end position="350"/>
    </location>
</feature>
<dbReference type="EMBL" id="JAGVRK010000001">
    <property type="protein sequence ID" value="MBS2967811.1"/>
    <property type="molecule type" value="Genomic_DNA"/>
</dbReference>
<accession>A0ABS5LAQ3</accession>
<dbReference type="Pfam" id="PF18705">
    <property type="entry name" value="DUF5643"/>
    <property type="match status" value="1"/>
</dbReference>
<feature type="transmembrane region" description="Helical" evidence="1">
    <location>
        <begin position="44"/>
        <end position="63"/>
    </location>
</feature>
<proteinExistence type="predicted"/>
<dbReference type="InterPro" id="IPR040680">
    <property type="entry name" value="DUF5643"/>
</dbReference>
<dbReference type="Pfam" id="PF13786">
    <property type="entry name" value="DUF4179"/>
    <property type="match status" value="1"/>
</dbReference>
<gene>
    <name evidence="4" type="ORF">J9317_03350</name>
</gene>
<keyword evidence="1" id="KW-1133">Transmembrane helix</keyword>
<dbReference type="RefSeq" id="WP_211556475.1">
    <property type="nucleotide sequence ID" value="NZ_JAGVRK010000001.1"/>
</dbReference>
<reference evidence="4 5" key="1">
    <citation type="submission" date="2021-04" db="EMBL/GenBank/DDBJ databases">
        <title>Metabacillus sp. strain KIGAM252 whole genome sequence.</title>
        <authorList>
            <person name="Seo M.-J."/>
            <person name="Cho E.-S."/>
            <person name="Hwang C.Y."/>
            <person name="Yoon D.J."/>
        </authorList>
    </citation>
    <scope>NUCLEOTIDE SEQUENCE [LARGE SCALE GENOMIC DNA]</scope>
    <source>
        <strain evidence="4 5">KIGAM252</strain>
    </source>
</reference>
<name>A0ABS5LAQ3_9BACI</name>
<dbReference type="Proteomes" id="UP000682403">
    <property type="component" value="Unassembled WGS sequence"/>
</dbReference>
<protein>
    <submittedName>
        <fullName evidence="4">DUF4179 domain-containing protein</fullName>
    </submittedName>
</protein>
<evidence type="ECO:0000313" key="4">
    <source>
        <dbReference type="EMBL" id="MBS2967811.1"/>
    </source>
</evidence>
<evidence type="ECO:0000259" key="3">
    <source>
        <dbReference type="Pfam" id="PF18705"/>
    </source>
</evidence>
<keyword evidence="1" id="KW-0472">Membrane</keyword>
<comment type="caution">
    <text evidence="4">The sequence shown here is derived from an EMBL/GenBank/DDBJ whole genome shotgun (WGS) entry which is preliminary data.</text>
</comment>
<evidence type="ECO:0000256" key="1">
    <source>
        <dbReference type="SAM" id="Phobius"/>
    </source>
</evidence>
<organism evidence="4 5">
    <name type="scientific">Metabacillus flavus</name>
    <dbReference type="NCBI Taxonomy" id="2823519"/>
    <lineage>
        <taxon>Bacteria</taxon>
        <taxon>Bacillati</taxon>
        <taxon>Bacillota</taxon>
        <taxon>Bacilli</taxon>
        <taxon>Bacillales</taxon>
        <taxon>Bacillaceae</taxon>
        <taxon>Metabacillus</taxon>
    </lineage>
</organism>
<keyword evidence="1" id="KW-0812">Transmembrane</keyword>
<dbReference type="Gene3D" id="2.60.40.1630">
    <property type="entry name" value="bacillus anthracis domain"/>
    <property type="match status" value="1"/>
</dbReference>
<evidence type="ECO:0000259" key="2">
    <source>
        <dbReference type="Pfam" id="PF13786"/>
    </source>
</evidence>
<feature type="domain" description="DUF4179" evidence="2">
    <location>
        <begin position="50"/>
        <end position="133"/>
    </location>
</feature>
<evidence type="ECO:0000313" key="5">
    <source>
        <dbReference type="Proteomes" id="UP000682403"/>
    </source>
</evidence>
<dbReference type="InterPro" id="IPR025436">
    <property type="entry name" value="DUF4179"/>
</dbReference>
<sequence length="470" mass="52752">MNKFKVQMDQTEFGSMKFDKVDQLAVMKEIRGTQNRGRKRKKKFPSVILTTMAAAAILFILLMQSPIKDQIEAGKSKPDTLLSQSNDPGLVAWSQKNDPQKVNKTSESSGIKVTIKEIMYDGYRMAIGYEVQSKTKFVGPVHNPKITVEGKGVSVSDSTDSVESQITAFQKETHSFKGVTSFFIKEKLPEKFDVKLQFFSNQNLLEARKAAASDKTRGTKGKWEFSIPIDQKGEVYTVKPKVSTTKNSTKLSVEQIILAPSVTEVSVLKEDKGRGAFGGANYRLLDDKENLISVFGNSDYSGEEKKGKFILRATGKYAPTDGIPSYILVQPFSYNDAENNPNQGQITIKKITDPLPMTFPQNNKAIVVNKIEESKDKKRLKIYYKVKGDLPELRSRFLHLTIGKESNGGKNLLMDQNLFENINSNESDKVAEFNTGLRNDLYLSSPNVNPVLYKEMELKIPINKKDLIKK</sequence>
<keyword evidence="5" id="KW-1185">Reference proteome</keyword>